<evidence type="ECO:0000313" key="2">
    <source>
        <dbReference type="Proteomes" id="UP000789375"/>
    </source>
</evidence>
<dbReference type="AlphaFoldDB" id="A0A9N8VMS5"/>
<dbReference type="Proteomes" id="UP000789375">
    <property type="component" value="Unassembled WGS sequence"/>
</dbReference>
<dbReference type="EMBL" id="CAJVPP010000200">
    <property type="protein sequence ID" value="CAG8454686.1"/>
    <property type="molecule type" value="Genomic_DNA"/>
</dbReference>
<sequence length="107" mass="12013">MANKLQNAEDYEKSLFELDAELDNIQKCAEEIFHKIDSSFSYPYPIAELNVLLSAIQHFEKKSKNLGISSLTTTDIKVPFNEPGRSTAELYQESKRITDNAKAALSG</sequence>
<name>A0A9N8VMS5_FUNMO</name>
<protein>
    <submittedName>
        <fullName evidence="1">303_t:CDS:1</fullName>
    </submittedName>
</protein>
<keyword evidence="2" id="KW-1185">Reference proteome</keyword>
<accession>A0A9N8VMS5</accession>
<gene>
    <name evidence="1" type="ORF">FMOSSE_LOCUS1719</name>
</gene>
<comment type="caution">
    <text evidence="1">The sequence shown here is derived from an EMBL/GenBank/DDBJ whole genome shotgun (WGS) entry which is preliminary data.</text>
</comment>
<organism evidence="1 2">
    <name type="scientific">Funneliformis mosseae</name>
    <name type="common">Endomycorrhizal fungus</name>
    <name type="synonym">Glomus mosseae</name>
    <dbReference type="NCBI Taxonomy" id="27381"/>
    <lineage>
        <taxon>Eukaryota</taxon>
        <taxon>Fungi</taxon>
        <taxon>Fungi incertae sedis</taxon>
        <taxon>Mucoromycota</taxon>
        <taxon>Glomeromycotina</taxon>
        <taxon>Glomeromycetes</taxon>
        <taxon>Glomerales</taxon>
        <taxon>Glomeraceae</taxon>
        <taxon>Funneliformis</taxon>
    </lineage>
</organism>
<reference evidence="1" key="1">
    <citation type="submission" date="2021-06" db="EMBL/GenBank/DDBJ databases">
        <authorList>
            <person name="Kallberg Y."/>
            <person name="Tangrot J."/>
            <person name="Rosling A."/>
        </authorList>
    </citation>
    <scope>NUCLEOTIDE SEQUENCE</scope>
    <source>
        <strain evidence="1">87-6 pot B 2015</strain>
    </source>
</reference>
<evidence type="ECO:0000313" key="1">
    <source>
        <dbReference type="EMBL" id="CAG8454686.1"/>
    </source>
</evidence>
<proteinExistence type="predicted"/>